<dbReference type="InterPro" id="IPR003718">
    <property type="entry name" value="OsmC/Ohr_fam"/>
</dbReference>
<accession>A0ABW0EFV9</accession>
<dbReference type="GO" id="GO:0004601">
    <property type="term" value="F:peroxidase activity"/>
    <property type="evidence" value="ECO:0007669"/>
    <property type="project" value="UniProtKB-KW"/>
</dbReference>
<keyword evidence="1" id="KW-0560">Oxidoreductase</keyword>
<evidence type="ECO:0000313" key="2">
    <source>
        <dbReference type="Proteomes" id="UP001596161"/>
    </source>
</evidence>
<dbReference type="InterPro" id="IPR036102">
    <property type="entry name" value="OsmC/Ohrsf"/>
</dbReference>
<organism evidence="1 2">
    <name type="scientific">Adhaeribacter terreus</name>
    <dbReference type="NCBI Taxonomy" id="529703"/>
    <lineage>
        <taxon>Bacteria</taxon>
        <taxon>Pseudomonadati</taxon>
        <taxon>Bacteroidota</taxon>
        <taxon>Cytophagia</taxon>
        <taxon>Cytophagales</taxon>
        <taxon>Hymenobacteraceae</taxon>
        <taxon>Adhaeribacter</taxon>
    </lineage>
</organism>
<dbReference type="Proteomes" id="UP001596161">
    <property type="component" value="Unassembled WGS sequence"/>
</dbReference>
<sequence>MKNEQKSAITTTNQVRAEVGENSLQASIQAGKHEMIADEPESLGGKDTGPEPFDYLLSALAACTTITLRMYADRKDWPVSMINAVVSLLKEEAGDAVELEKNPVKKLQTNITVTGNLTDDQVLRLLEIAKKCPVHKAILPAFKIVTEIRLAQPK</sequence>
<keyword evidence="2" id="KW-1185">Reference proteome</keyword>
<dbReference type="PANTHER" id="PTHR39624:SF2">
    <property type="entry name" value="OSMC-LIKE PROTEIN"/>
    <property type="match status" value="1"/>
</dbReference>
<dbReference type="InterPro" id="IPR015946">
    <property type="entry name" value="KH_dom-like_a/b"/>
</dbReference>
<dbReference type="PANTHER" id="PTHR39624">
    <property type="entry name" value="PROTEIN INVOLVED IN RIMO-MEDIATED BETA-METHYLTHIOLATION OF RIBOSOMAL PROTEIN S12 YCAO"/>
    <property type="match status" value="1"/>
</dbReference>
<proteinExistence type="predicted"/>
<keyword evidence="1" id="KW-0575">Peroxidase</keyword>
<evidence type="ECO:0000313" key="1">
    <source>
        <dbReference type="EMBL" id="MFC5271535.1"/>
    </source>
</evidence>
<gene>
    <name evidence="1" type="ORF">ACFPIB_12995</name>
</gene>
<dbReference type="EMBL" id="JBHSKT010000007">
    <property type="protein sequence ID" value="MFC5271535.1"/>
    <property type="molecule type" value="Genomic_DNA"/>
</dbReference>
<dbReference type="SUPFAM" id="SSF82784">
    <property type="entry name" value="OsmC-like"/>
    <property type="match status" value="1"/>
</dbReference>
<dbReference type="RefSeq" id="WP_378017893.1">
    <property type="nucleotide sequence ID" value="NZ_JBHSKT010000007.1"/>
</dbReference>
<dbReference type="Pfam" id="PF02566">
    <property type="entry name" value="OsmC"/>
    <property type="match status" value="1"/>
</dbReference>
<protein>
    <submittedName>
        <fullName evidence="1">OsmC family protein</fullName>
        <ecNumber evidence="1">1.11.1.-</ecNumber>
    </submittedName>
</protein>
<dbReference type="Gene3D" id="3.30.300.20">
    <property type="match status" value="1"/>
</dbReference>
<name>A0ABW0EFV9_9BACT</name>
<dbReference type="EC" id="1.11.1.-" evidence="1"/>
<comment type="caution">
    <text evidence="1">The sequence shown here is derived from an EMBL/GenBank/DDBJ whole genome shotgun (WGS) entry which is preliminary data.</text>
</comment>
<reference evidence="2" key="1">
    <citation type="journal article" date="2019" name="Int. J. Syst. Evol. Microbiol.">
        <title>The Global Catalogue of Microorganisms (GCM) 10K type strain sequencing project: providing services to taxonomists for standard genome sequencing and annotation.</title>
        <authorList>
            <consortium name="The Broad Institute Genomics Platform"/>
            <consortium name="The Broad Institute Genome Sequencing Center for Infectious Disease"/>
            <person name="Wu L."/>
            <person name="Ma J."/>
        </authorList>
    </citation>
    <scope>NUCLEOTIDE SEQUENCE [LARGE SCALE GENOMIC DNA]</scope>
    <source>
        <strain evidence="2">KACC 12602</strain>
    </source>
</reference>